<reference evidence="2 3" key="1">
    <citation type="submission" date="2024-04" db="EMBL/GenBank/DDBJ databases">
        <authorList>
            <person name="Waldvogel A.-M."/>
            <person name="Schoenle A."/>
        </authorList>
    </citation>
    <scope>NUCLEOTIDE SEQUENCE [LARGE SCALE GENOMIC DNA]</scope>
</reference>
<dbReference type="Proteomes" id="UP001497482">
    <property type="component" value="Chromosome 22"/>
</dbReference>
<evidence type="ECO:0000313" key="3">
    <source>
        <dbReference type="Proteomes" id="UP001497482"/>
    </source>
</evidence>
<protein>
    <submittedName>
        <fullName evidence="2">Uncharacterized protein</fullName>
    </submittedName>
</protein>
<name>A0AAV2LDQ6_KNICA</name>
<proteinExistence type="predicted"/>
<dbReference type="EMBL" id="OZ035844">
    <property type="protein sequence ID" value="CAL1598564.1"/>
    <property type="molecule type" value="Genomic_DNA"/>
</dbReference>
<evidence type="ECO:0000256" key="1">
    <source>
        <dbReference type="SAM" id="MobiDB-lite"/>
    </source>
</evidence>
<organism evidence="2 3">
    <name type="scientific">Knipowitschia caucasica</name>
    <name type="common">Caucasian dwarf goby</name>
    <name type="synonym">Pomatoschistus caucasicus</name>
    <dbReference type="NCBI Taxonomy" id="637954"/>
    <lineage>
        <taxon>Eukaryota</taxon>
        <taxon>Metazoa</taxon>
        <taxon>Chordata</taxon>
        <taxon>Craniata</taxon>
        <taxon>Vertebrata</taxon>
        <taxon>Euteleostomi</taxon>
        <taxon>Actinopterygii</taxon>
        <taxon>Neopterygii</taxon>
        <taxon>Teleostei</taxon>
        <taxon>Neoteleostei</taxon>
        <taxon>Acanthomorphata</taxon>
        <taxon>Gobiaria</taxon>
        <taxon>Gobiiformes</taxon>
        <taxon>Gobioidei</taxon>
        <taxon>Gobiidae</taxon>
        <taxon>Gobiinae</taxon>
        <taxon>Knipowitschia</taxon>
    </lineage>
</organism>
<keyword evidence="3" id="KW-1185">Reference proteome</keyword>
<gene>
    <name evidence="2" type="ORF">KC01_LOCUS26931</name>
</gene>
<dbReference type="AlphaFoldDB" id="A0AAV2LDQ6"/>
<sequence length="96" mass="10964">MPPGSDVIPMEATCLVMWNHLKDLVSNLESLKCLLFLTESDFLPHDDLSRGGEQEAFISVRLLFQSLPPSRGGQKAVRQRRAGFQEKQRKVVRPWE</sequence>
<accession>A0AAV2LDQ6</accession>
<evidence type="ECO:0000313" key="2">
    <source>
        <dbReference type="EMBL" id="CAL1598564.1"/>
    </source>
</evidence>
<feature type="region of interest" description="Disordered" evidence="1">
    <location>
        <begin position="70"/>
        <end position="96"/>
    </location>
</feature>
<feature type="compositionally biased region" description="Basic and acidic residues" evidence="1">
    <location>
        <begin position="83"/>
        <end position="96"/>
    </location>
</feature>